<organism evidence="1 2">
    <name type="scientific">Hypoxylon rubiginosum</name>
    <dbReference type="NCBI Taxonomy" id="110542"/>
    <lineage>
        <taxon>Eukaryota</taxon>
        <taxon>Fungi</taxon>
        <taxon>Dikarya</taxon>
        <taxon>Ascomycota</taxon>
        <taxon>Pezizomycotina</taxon>
        <taxon>Sordariomycetes</taxon>
        <taxon>Xylariomycetidae</taxon>
        <taxon>Xylariales</taxon>
        <taxon>Hypoxylaceae</taxon>
        <taxon>Hypoxylon</taxon>
    </lineage>
</organism>
<evidence type="ECO:0000313" key="1">
    <source>
        <dbReference type="EMBL" id="KAI6088379.1"/>
    </source>
</evidence>
<name>A0ACC0D704_9PEZI</name>
<dbReference type="EMBL" id="MU394302">
    <property type="protein sequence ID" value="KAI6088379.1"/>
    <property type="molecule type" value="Genomic_DNA"/>
</dbReference>
<protein>
    <submittedName>
        <fullName evidence="1">Uncharacterized protein</fullName>
    </submittedName>
</protein>
<proteinExistence type="predicted"/>
<dbReference type="Proteomes" id="UP001497680">
    <property type="component" value="Unassembled WGS sequence"/>
</dbReference>
<reference evidence="1 2" key="1">
    <citation type="journal article" date="2022" name="New Phytol.">
        <title>Ecological generalism drives hyperdiversity of secondary metabolite gene clusters in xylarialean endophytes.</title>
        <authorList>
            <person name="Franco M.E.E."/>
            <person name="Wisecaver J.H."/>
            <person name="Arnold A.E."/>
            <person name="Ju Y.M."/>
            <person name="Slot J.C."/>
            <person name="Ahrendt S."/>
            <person name="Moore L.P."/>
            <person name="Eastman K.E."/>
            <person name="Scott K."/>
            <person name="Konkel Z."/>
            <person name="Mondo S.J."/>
            <person name="Kuo A."/>
            <person name="Hayes R.D."/>
            <person name="Haridas S."/>
            <person name="Andreopoulos B."/>
            <person name="Riley R."/>
            <person name="LaButti K."/>
            <person name="Pangilinan J."/>
            <person name="Lipzen A."/>
            <person name="Amirebrahimi M."/>
            <person name="Yan J."/>
            <person name="Adam C."/>
            <person name="Keymanesh K."/>
            <person name="Ng V."/>
            <person name="Louie K."/>
            <person name="Northen T."/>
            <person name="Drula E."/>
            <person name="Henrissat B."/>
            <person name="Hsieh H.M."/>
            <person name="Youens-Clark K."/>
            <person name="Lutzoni F."/>
            <person name="Miadlikowska J."/>
            <person name="Eastwood D.C."/>
            <person name="Hamelin R.C."/>
            <person name="Grigoriev I.V."/>
            <person name="U'Ren J.M."/>
        </authorList>
    </citation>
    <scope>NUCLEOTIDE SEQUENCE [LARGE SCALE GENOMIC DNA]</scope>
    <source>
        <strain evidence="1 2">ER1909</strain>
    </source>
</reference>
<gene>
    <name evidence="1" type="ORF">F4821DRAFT_234419</name>
</gene>
<sequence>MAAKQKDIVAFKCTIQDIKSDKNSLRTEEFEVKKTEILRGFEARIRHEQHISGKITWYKAKSGNSSAEDVPGDKIFNDMITIESLLCNRKQLFLKFDPNISVAAGGYGDGAEGVSGDKKPIASDGGIGQGATSSPTSLQGGSGYGGHGHGRNFVGKAGKGFGGNANAIKNANGPARTTGGGAGYGGNVLHEEI</sequence>
<comment type="caution">
    <text evidence="1">The sequence shown here is derived from an EMBL/GenBank/DDBJ whole genome shotgun (WGS) entry which is preliminary data.</text>
</comment>
<accession>A0ACC0D704</accession>
<feature type="non-terminal residue" evidence="1">
    <location>
        <position position="193"/>
    </location>
</feature>
<keyword evidence="2" id="KW-1185">Reference proteome</keyword>
<evidence type="ECO:0000313" key="2">
    <source>
        <dbReference type="Proteomes" id="UP001497680"/>
    </source>
</evidence>